<dbReference type="InterPro" id="IPR036974">
    <property type="entry name" value="PUA_sf"/>
</dbReference>
<protein>
    <recommendedName>
        <fullName evidence="1">UPF0113 domain-containing protein</fullName>
    </recommendedName>
</protein>
<proteinExistence type="predicted"/>
<gene>
    <name evidence="2" type="ORF">DDW13_08730</name>
</gene>
<evidence type="ECO:0000313" key="2">
    <source>
        <dbReference type="EMBL" id="PVU74125.1"/>
    </source>
</evidence>
<dbReference type="EMBL" id="QEFD01000233">
    <property type="protein sequence ID" value="PVU74125.1"/>
    <property type="molecule type" value="Genomic_DNA"/>
</dbReference>
<organism evidence="2 3">
    <name type="scientific">Acidianus hospitalis</name>
    <dbReference type="NCBI Taxonomy" id="563177"/>
    <lineage>
        <taxon>Archaea</taxon>
        <taxon>Thermoproteota</taxon>
        <taxon>Thermoprotei</taxon>
        <taxon>Sulfolobales</taxon>
        <taxon>Sulfolobaceae</taxon>
        <taxon>Acidianus</taxon>
    </lineage>
</organism>
<name>A0A2T9X260_9CREN</name>
<sequence length="174" mass="20227">MSSQKMLVKTISAHELMKILEKIIMEFDCSYDEIYEHFSKCYIYEIIGEKFSQISLSTSDFSNIINVMSKIGLHPYMIGTPILRVTKSKKIFPLLPLGNILTKYCKKIIRLNENLINKIIYGKTIEINDKIGFNRAIIVNKYGEFIAYAKIKREKNYTLIIPELDIGWYLRKGG</sequence>
<feature type="domain" description="UPF0113" evidence="1">
    <location>
        <begin position="125"/>
        <end position="172"/>
    </location>
</feature>
<dbReference type="Gene3D" id="2.30.130.10">
    <property type="entry name" value="PUA domain"/>
    <property type="match status" value="1"/>
</dbReference>
<dbReference type="RefSeq" id="WP_013775575.1">
    <property type="nucleotide sequence ID" value="NC_015518.1"/>
</dbReference>
<reference evidence="2 3" key="1">
    <citation type="journal article" date="2015" name="Appl. Environ. Microbiol.">
        <title>Nanoarchaeota, Their Sulfolobales Host, and Nanoarchaeota Virus Distribution across Yellowstone National Park Hot Springs.</title>
        <authorList>
            <person name="Munson-McGee J.H."/>
            <person name="Field E.K."/>
            <person name="Bateson M."/>
            <person name="Rooney C."/>
            <person name="Stepanauskas R."/>
            <person name="Young M.J."/>
        </authorList>
    </citation>
    <scope>NUCLEOTIDE SEQUENCE [LARGE SCALE GENOMIC DNA]</scope>
    <source>
        <strain evidence="2">SCGC AC-742_N10</strain>
    </source>
</reference>
<evidence type="ECO:0000259" key="1">
    <source>
        <dbReference type="Pfam" id="PF03657"/>
    </source>
</evidence>
<dbReference type="InterPro" id="IPR005155">
    <property type="entry name" value="UPF0113_PUA"/>
</dbReference>
<dbReference type="AlphaFoldDB" id="A0A2T9X260"/>
<accession>A0A2T9X260</accession>
<dbReference type="Proteomes" id="UP000245638">
    <property type="component" value="Unassembled WGS sequence"/>
</dbReference>
<dbReference type="Pfam" id="PF03657">
    <property type="entry name" value="UPF0113"/>
    <property type="match status" value="1"/>
</dbReference>
<dbReference type="GO" id="GO:0003723">
    <property type="term" value="F:RNA binding"/>
    <property type="evidence" value="ECO:0007669"/>
    <property type="project" value="InterPro"/>
</dbReference>
<comment type="caution">
    <text evidence="2">The sequence shown here is derived from an EMBL/GenBank/DDBJ whole genome shotgun (WGS) entry which is preliminary data.</text>
</comment>
<evidence type="ECO:0000313" key="3">
    <source>
        <dbReference type="Proteomes" id="UP000245638"/>
    </source>
</evidence>